<evidence type="ECO:0000313" key="2">
    <source>
        <dbReference type="EMBL" id="MEE2526593.1"/>
    </source>
</evidence>
<reference evidence="2 3" key="1">
    <citation type="submission" date="2024-01" db="EMBL/GenBank/DDBJ databases">
        <title>Hyphobacterium bacterium isolated from marine sediment.</title>
        <authorList>
            <person name="Zhao S."/>
        </authorList>
    </citation>
    <scope>NUCLEOTIDE SEQUENCE [LARGE SCALE GENOMIC DNA]</scope>
    <source>
        <strain evidence="3">HN65</strain>
    </source>
</reference>
<gene>
    <name evidence="2" type="ORF">V0U79_09460</name>
</gene>
<comment type="caution">
    <text evidence="2">The sequence shown here is derived from an EMBL/GenBank/DDBJ whole genome shotgun (WGS) entry which is preliminary data.</text>
</comment>
<keyword evidence="1" id="KW-0472">Membrane</keyword>
<dbReference type="Proteomes" id="UP001354971">
    <property type="component" value="Unassembled WGS sequence"/>
</dbReference>
<dbReference type="EMBL" id="JAZDRP010000005">
    <property type="protein sequence ID" value="MEE2526593.1"/>
    <property type="molecule type" value="Genomic_DNA"/>
</dbReference>
<dbReference type="RefSeq" id="WP_330199256.1">
    <property type="nucleotide sequence ID" value="NZ_JAZDRP010000005.1"/>
</dbReference>
<feature type="transmembrane region" description="Helical" evidence="1">
    <location>
        <begin position="15"/>
        <end position="38"/>
    </location>
</feature>
<accession>A0ABU7LRP7</accession>
<organism evidence="2 3">
    <name type="scientific">Hyphobacterium lacteum</name>
    <dbReference type="NCBI Taxonomy" id="3116575"/>
    <lineage>
        <taxon>Bacteria</taxon>
        <taxon>Pseudomonadati</taxon>
        <taxon>Pseudomonadota</taxon>
        <taxon>Alphaproteobacteria</taxon>
        <taxon>Maricaulales</taxon>
        <taxon>Maricaulaceae</taxon>
        <taxon>Hyphobacterium</taxon>
    </lineage>
</organism>
<evidence type="ECO:0000256" key="1">
    <source>
        <dbReference type="SAM" id="Phobius"/>
    </source>
</evidence>
<proteinExistence type="predicted"/>
<keyword evidence="3" id="KW-1185">Reference proteome</keyword>
<evidence type="ECO:0000313" key="3">
    <source>
        <dbReference type="Proteomes" id="UP001354971"/>
    </source>
</evidence>
<protein>
    <recommendedName>
        <fullName evidence="4">EF-hand domain-containing protein</fullName>
    </recommendedName>
</protein>
<name>A0ABU7LRP7_9PROT</name>
<sequence length="250" mass="28051">MILSRIAQALKTQNWLAVAIELLIVILGVVIGFQFTAWNSDRQREARDSQLIERLVRDLTAMREAHEATLPDYERTYDGWIDLLRALETCEPLDTTQGDIRYALARYQRTQAPPIYRAAFDEMRAAGAFSSLANADLQDAIATFFATLERATIIEGAGRMDQLATARMLWPRFAFSMVEDDIDAVGDDEIDVPAAANTIAFIDVPAHCDDLELRGVVWEMADINRDGYYESLQSLEEIDAILAALEEATQ</sequence>
<keyword evidence="1" id="KW-0812">Transmembrane</keyword>
<evidence type="ECO:0008006" key="4">
    <source>
        <dbReference type="Google" id="ProtNLM"/>
    </source>
</evidence>
<keyword evidence="1" id="KW-1133">Transmembrane helix</keyword>